<evidence type="ECO:0000256" key="1">
    <source>
        <dbReference type="ARBA" id="ARBA00023026"/>
    </source>
</evidence>
<keyword evidence="1" id="KW-0843">Virulence</keyword>
<dbReference type="InterPro" id="IPR017853">
    <property type="entry name" value="GH"/>
</dbReference>
<dbReference type="InterPro" id="IPR001223">
    <property type="entry name" value="Glyco_hydro18_cat"/>
</dbReference>
<proteinExistence type="predicted"/>
<reference evidence="4" key="1">
    <citation type="submission" date="2020-03" db="EMBL/GenBank/DDBJ databases">
        <title>A mixture of massive structural variations and highly conserved coding sequences in Ustilaginoidea virens genome.</title>
        <authorList>
            <person name="Zhang K."/>
            <person name="Zhao Z."/>
            <person name="Zhang Z."/>
            <person name="Li Y."/>
            <person name="Hsiang T."/>
            <person name="Sun W."/>
        </authorList>
    </citation>
    <scope>NUCLEOTIDE SEQUENCE</scope>
    <source>
        <strain evidence="4">UV-8b</strain>
    </source>
</reference>
<keyword evidence="5" id="KW-1185">Reference proteome</keyword>
<dbReference type="Pfam" id="PF00704">
    <property type="entry name" value="Glyco_hydro_18"/>
    <property type="match status" value="1"/>
</dbReference>
<feature type="domain" description="GH18" evidence="3">
    <location>
        <begin position="10"/>
        <end position="315"/>
    </location>
</feature>
<evidence type="ECO:0000259" key="3">
    <source>
        <dbReference type="PROSITE" id="PS51910"/>
    </source>
</evidence>
<dbReference type="PANTHER" id="PTHR45708">
    <property type="entry name" value="ENDOCHITINASE"/>
    <property type="match status" value="1"/>
</dbReference>
<dbReference type="RefSeq" id="XP_042995665.1">
    <property type="nucleotide sequence ID" value="XM_043139731.1"/>
</dbReference>
<dbReference type="PROSITE" id="PS51910">
    <property type="entry name" value="GH18_2"/>
    <property type="match status" value="1"/>
</dbReference>
<feature type="region of interest" description="Disordered" evidence="2">
    <location>
        <begin position="419"/>
        <end position="453"/>
    </location>
</feature>
<dbReference type="GO" id="GO:0005975">
    <property type="term" value="P:carbohydrate metabolic process"/>
    <property type="evidence" value="ECO:0007669"/>
    <property type="project" value="InterPro"/>
</dbReference>
<dbReference type="OrthoDB" id="6020543at2759"/>
<accession>A0A8E5MFY4</accession>
<dbReference type="GO" id="GO:0005576">
    <property type="term" value="C:extracellular region"/>
    <property type="evidence" value="ECO:0007669"/>
    <property type="project" value="TreeGrafter"/>
</dbReference>
<dbReference type="GeneID" id="66063011"/>
<dbReference type="KEGG" id="uvi:66063011"/>
<gene>
    <name evidence="4" type="ORF">UV8b_02233</name>
</gene>
<dbReference type="AlphaFoldDB" id="A0A8E5MFY4"/>
<evidence type="ECO:0000313" key="5">
    <source>
        <dbReference type="Proteomes" id="UP000027002"/>
    </source>
</evidence>
<dbReference type="PANTHER" id="PTHR45708:SF47">
    <property type="entry name" value="ENDOCHITINASE A"/>
    <property type="match status" value="1"/>
</dbReference>
<evidence type="ECO:0000256" key="2">
    <source>
        <dbReference type="SAM" id="MobiDB-lite"/>
    </source>
</evidence>
<dbReference type="Gene3D" id="3.20.20.80">
    <property type="entry name" value="Glycosidases"/>
    <property type="match status" value="1"/>
</dbReference>
<dbReference type="SUPFAM" id="SSF51445">
    <property type="entry name" value="(Trans)glycosidases"/>
    <property type="match status" value="1"/>
</dbReference>
<name>A0A8E5MFY4_USTVR</name>
<dbReference type="InterPro" id="IPR050542">
    <property type="entry name" value="Glycosyl_Hydrlase18_Chitinase"/>
</dbReference>
<dbReference type="GO" id="GO:0004568">
    <property type="term" value="F:chitinase activity"/>
    <property type="evidence" value="ECO:0007669"/>
    <property type="project" value="TreeGrafter"/>
</dbReference>
<feature type="region of interest" description="Disordered" evidence="2">
    <location>
        <begin position="364"/>
        <end position="391"/>
    </location>
</feature>
<evidence type="ECO:0000313" key="4">
    <source>
        <dbReference type="EMBL" id="QUC17992.1"/>
    </source>
</evidence>
<protein>
    <recommendedName>
        <fullName evidence="3">GH18 domain-containing protein</fullName>
    </recommendedName>
</protein>
<dbReference type="Proteomes" id="UP000027002">
    <property type="component" value="Chromosome 2"/>
</dbReference>
<sequence>MSVQIGSVAPALNAYWGQWGGYRLRDVCDSGVQYATISFVTKSPEQANGYPATNFGANCAGDVYTINGQRTELLSNCQLIKEDIPYCQAKGVKVLLSIGGAPGPNTNYKVSNSANGRDFADFLYNAFGPYDPSWSGPRPFDLGANQHVAVNGFDLDLEDPSVDLTPYETMVNRWRDLDRNLLITAAPQCVKQDYLDPLIKAAKFDALFVQFYNNKVCDAIPGNEPGDNFSYDDWVAKLQTGQSVDAKLFVGLPGAPSAAGSGYITPAAMQQLVCQTQNKRNFGGISLWDAVFALNNKDGNNKSYIQNALDALTFGCNPIPTTTSATATSATTAATSTSALTTTALTSTALTSTALTSTALTSTATTSTATTGTTDISTSPSSGTSSAMTSPSSFPAVSISTRWSNSTMTTQSVSLTTVISTSPSSGTSSAMTTPSSSPVASDSTRWSSSTMTSRPASLTTSTVYTTSTYTITSCAPSVTDCAKGRVVTETIPLYTTVCPVAETALPAKPTTTGGTAARTTSTVYTTKTYTITSCAPYVTNCPVGKVTTEVMAAYTTVCPVEGTEAGKVPQPTAASGSGDVAAPQTTRTTTATMTVYRTVKLNVTPSAETSVGSSTAVAPKPSSGGCSGLGCAGGATVSTSSWAWTTSAASASSNSTGGCPGSGCSGVAVPTGSWTSYAGGPSTTPSYVSGAGACTRAFGLTGLIAVIAAALLVM</sequence>
<dbReference type="EMBL" id="CP072754">
    <property type="protein sequence ID" value="QUC17992.1"/>
    <property type="molecule type" value="Genomic_DNA"/>
</dbReference>
<organism evidence="4 5">
    <name type="scientific">Ustilaginoidea virens</name>
    <name type="common">Rice false smut fungus</name>
    <name type="synonym">Villosiclava virens</name>
    <dbReference type="NCBI Taxonomy" id="1159556"/>
    <lineage>
        <taxon>Eukaryota</taxon>
        <taxon>Fungi</taxon>
        <taxon>Dikarya</taxon>
        <taxon>Ascomycota</taxon>
        <taxon>Pezizomycotina</taxon>
        <taxon>Sordariomycetes</taxon>
        <taxon>Hypocreomycetidae</taxon>
        <taxon>Hypocreales</taxon>
        <taxon>Clavicipitaceae</taxon>
        <taxon>Ustilaginoidea</taxon>
    </lineage>
</organism>